<dbReference type="NCBIfam" id="NF047752">
    <property type="entry name" value="MntA_antitoxin"/>
    <property type="match status" value="1"/>
</dbReference>
<proteinExistence type="predicted"/>
<dbReference type="CDD" id="cd05403">
    <property type="entry name" value="NT_KNTase_like"/>
    <property type="match status" value="1"/>
</dbReference>
<dbReference type="InterPro" id="IPR043519">
    <property type="entry name" value="NT_sf"/>
</dbReference>
<dbReference type="SUPFAM" id="SSF81301">
    <property type="entry name" value="Nucleotidyltransferase"/>
    <property type="match status" value="1"/>
</dbReference>
<protein>
    <recommendedName>
        <fullName evidence="1">Polymerase beta nucleotidyltransferase domain-containing protein</fullName>
    </recommendedName>
</protein>
<dbReference type="PANTHER" id="PTHR43852:SF4">
    <property type="entry name" value="NUCLEOTIDYLTRANSFERASE"/>
    <property type="match status" value="1"/>
</dbReference>
<evidence type="ECO:0000313" key="2">
    <source>
        <dbReference type="EMBL" id="PIR91645.1"/>
    </source>
</evidence>
<name>A0A2H0UXV0_9BACT</name>
<accession>A0A2H0UXV0</accession>
<organism evidence="2 3">
    <name type="scientific">bacterium (Candidatus Gribaldobacteria) CG10_big_fil_rev_8_21_14_0_10_41_12</name>
    <dbReference type="NCBI Taxonomy" id="2014277"/>
    <lineage>
        <taxon>Bacteria</taxon>
        <taxon>Candidatus Gribaldobacteria</taxon>
    </lineage>
</organism>
<dbReference type="Gene3D" id="3.30.460.10">
    <property type="entry name" value="Beta Polymerase, domain 2"/>
    <property type="match status" value="1"/>
</dbReference>
<evidence type="ECO:0000259" key="1">
    <source>
        <dbReference type="Pfam" id="PF18765"/>
    </source>
</evidence>
<sequence>MVKIKFSDEKLKKIAENYGLIEVYLFGSKITGYEREGSDLDVAVRFQNGLPAIAQRGKIYGDIFADLSSVFKGEKVDLSFIEETPLHLQFKIVAQGEMIYSKEKIKSLNFLEKIVNQYRDYKFFIDEYFQGVLARKI</sequence>
<comment type="caution">
    <text evidence="2">The sequence shown here is derived from an EMBL/GenBank/DDBJ whole genome shotgun (WGS) entry which is preliminary data.</text>
</comment>
<gene>
    <name evidence="2" type="ORF">COU03_01185</name>
</gene>
<reference evidence="3" key="1">
    <citation type="submission" date="2017-09" db="EMBL/GenBank/DDBJ databases">
        <title>Depth-based differentiation of microbial function through sediment-hosted aquifers and enrichment of novel symbionts in the deep terrestrial subsurface.</title>
        <authorList>
            <person name="Probst A.J."/>
            <person name="Ladd B."/>
            <person name="Jarett J.K."/>
            <person name="Geller-Mcgrath D.E."/>
            <person name="Sieber C.M.K."/>
            <person name="Emerson J.B."/>
            <person name="Anantharaman K."/>
            <person name="Thomas B.C."/>
            <person name="Malmstrom R."/>
            <person name="Stieglmeier M."/>
            <person name="Klingl A."/>
            <person name="Woyke T."/>
            <person name="Ryan C.M."/>
            <person name="Banfield J.F."/>
        </authorList>
    </citation>
    <scope>NUCLEOTIDE SEQUENCE [LARGE SCALE GENOMIC DNA]</scope>
</reference>
<evidence type="ECO:0000313" key="3">
    <source>
        <dbReference type="Proteomes" id="UP000228906"/>
    </source>
</evidence>
<feature type="domain" description="Polymerase beta nucleotidyltransferase" evidence="1">
    <location>
        <begin position="9"/>
        <end position="104"/>
    </location>
</feature>
<dbReference type="AlphaFoldDB" id="A0A2H0UXV0"/>
<dbReference type="InterPro" id="IPR041633">
    <property type="entry name" value="Polbeta"/>
</dbReference>
<dbReference type="Proteomes" id="UP000228906">
    <property type="component" value="Unassembled WGS sequence"/>
</dbReference>
<dbReference type="PANTHER" id="PTHR43852">
    <property type="entry name" value="NUCLEOTIDYLTRANSFERASE"/>
    <property type="match status" value="1"/>
</dbReference>
<dbReference type="EMBL" id="PFAV01000021">
    <property type="protein sequence ID" value="PIR91645.1"/>
    <property type="molecule type" value="Genomic_DNA"/>
</dbReference>
<dbReference type="InterPro" id="IPR052930">
    <property type="entry name" value="TA_antitoxin_MntA"/>
</dbReference>
<dbReference type="Pfam" id="PF18765">
    <property type="entry name" value="Polbeta"/>
    <property type="match status" value="1"/>
</dbReference>